<gene>
    <name evidence="3" type="primary">PGBD4_5</name>
    <name evidence="3" type="ORF">GWK47_038319</name>
</gene>
<dbReference type="Pfam" id="PF13843">
    <property type="entry name" value="DDE_Tnp_1_7"/>
    <property type="match status" value="1"/>
</dbReference>
<protein>
    <submittedName>
        <fullName evidence="3">PiggyBac transposable element-derived protein 4</fullName>
    </submittedName>
</protein>
<evidence type="ECO:0000259" key="2">
    <source>
        <dbReference type="Pfam" id="PF13843"/>
    </source>
</evidence>
<evidence type="ECO:0000313" key="4">
    <source>
        <dbReference type="Proteomes" id="UP000770661"/>
    </source>
</evidence>
<dbReference type="Proteomes" id="UP000770661">
    <property type="component" value="Unassembled WGS sequence"/>
</dbReference>
<proteinExistence type="predicted"/>
<organism evidence="3 4">
    <name type="scientific">Chionoecetes opilio</name>
    <name type="common">Atlantic snow crab</name>
    <name type="synonym">Cancer opilio</name>
    <dbReference type="NCBI Taxonomy" id="41210"/>
    <lineage>
        <taxon>Eukaryota</taxon>
        <taxon>Metazoa</taxon>
        <taxon>Ecdysozoa</taxon>
        <taxon>Arthropoda</taxon>
        <taxon>Crustacea</taxon>
        <taxon>Multicrustacea</taxon>
        <taxon>Malacostraca</taxon>
        <taxon>Eumalacostraca</taxon>
        <taxon>Eucarida</taxon>
        <taxon>Decapoda</taxon>
        <taxon>Pleocyemata</taxon>
        <taxon>Brachyura</taxon>
        <taxon>Eubrachyura</taxon>
        <taxon>Majoidea</taxon>
        <taxon>Majidae</taxon>
        <taxon>Chionoecetes</taxon>
    </lineage>
</organism>
<dbReference type="PANTHER" id="PTHR46599">
    <property type="entry name" value="PIGGYBAC TRANSPOSABLE ELEMENT-DERIVED PROTEIN 4"/>
    <property type="match status" value="1"/>
</dbReference>
<comment type="caution">
    <text evidence="3">The sequence shown here is derived from an EMBL/GenBank/DDBJ whole genome shotgun (WGS) entry which is preliminary data.</text>
</comment>
<name>A0A8J5D101_CHIOP</name>
<feature type="region of interest" description="Disordered" evidence="1">
    <location>
        <begin position="1"/>
        <end position="103"/>
    </location>
</feature>
<evidence type="ECO:0000313" key="3">
    <source>
        <dbReference type="EMBL" id="KAG0725597.1"/>
    </source>
</evidence>
<sequence>MSSQSDSDSDHEAGVRTGRRREAKDYRGRAKRARRPPSRSPATSPDAAFPIAAPSTSADPAVTTPAAVPAVTTPAAGPSADPQATNSDDPDNPPAATPAATRGRRRDCAGSAFYRAAMSECRFTFLLTCLRFDNMRTRAVRRDTDKLAPIRSVWDMFIGSCEKHFIPHEYITVDACLLLAYRGKCSFRMFIPNKPAKYGLKLVLANDVTTNYLLTGIPYLGKQGTHARVGENLGHTFTRDLTRPYHHTNRNVTVDNWFTSVPLIQDLLHNCGMTLVGTVKGNKKEIPIMMKEKSNRVPGTSAFLFTNDITLVSYVPDTATAKKTVLLMSSMHTQPSITGTGKPEMIDFYNKTKGGVDTFDQMCAQYSCSRKTKRWPL</sequence>
<dbReference type="AlphaFoldDB" id="A0A8J5D101"/>
<feature type="compositionally biased region" description="Basic and acidic residues" evidence="1">
    <location>
        <begin position="8"/>
        <end position="28"/>
    </location>
</feature>
<feature type="compositionally biased region" description="Low complexity" evidence="1">
    <location>
        <begin position="40"/>
        <end position="80"/>
    </location>
</feature>
<dbReference type="PANTHER" id="PTHR46599:SF6">
    <property type="entry name" value="DUAL SPECIFICITY PHOSPHATASE 26"/>
    <property type="match status" value="1"/>
</dbReference>
<reference evidence="3" key="1">
    <citation type="submission" date="2020-07" db="EMBL/GenBank/DDBJ databases">
        <title>The High-quality genome of the commercially important snow crab, Chionoecetes opilio.</title>
        <authorList>
            <person name="Jeong J.-H."/>
            <person name="Ryu S."/>
        </authorList>
    </citation>
    <scope>NUCLEOTIDE SEQUENCE</scope>
    <source>
        <strain evidence="3">MADBK_172401_WGS</strain>
        <tissue evidence="3">Digestive gland</tissue>
    </source>
</reference>
<accession>A0A8J5D101</accession>
<evidence type="ECO:0000256" key="1">
    <source>
        <dbReference type="SAM" id="MobiDB-lite"/>
    </source>
</evidence>
<dbReference type="OrthoDB" id="6369813at2759"/>
<dbReference type="InterPro" id="IPR029526">
    <property type="entry name" value="PGBD"/>
</dbReference>
<keyword evidence="4" id="KW-1185">Reference proteome</keyword>
<dbReference type="EMBL" id="JACEEZ010005479">
    <property type="protein sequence ID" value="KAG0725597.1"/>
    <property type="molecule type" value="Genomic_DNA"/>
</dbReference>
<feature type="domain" description="PiggyBac transposable element-derived protein" evidence="2">
    <location>
        <begin position="111"/>
        <end position="376"/>
    </location>
</feature>